<accession>A0ABP6HFL1</accession>
<organism evidence="2 3">
    <name type="scientific">Streptomyces rameus</name>
    <dbReference type="NCBI Taxonomy" id="68261"/>
    <lineage>
        <taxon>Bacteria</taxon>
        <taxon>Bacillati</taxon>
        <taxon>Actinomycetota</taxon>
        <taxon>Actinomycetes</taxon>
        <taxon>Kitasatosporales</taxon>
        <taxon>Streptomycetaceae</taxon>
        <taxon>Streptomyces</taxon>
    </lineage>
</organism>
<feature type="region of interest" description="Disordered" evidence="1">
    <location>
        <begin position="177"/>
        <end position="228"/>
    </location>
</feature>
<protein>
    <submittedName>
        <fullName evidence="2">Uncharacterized protein</fullName>
    </submittedName>
</protein>
<dbReference type="EMBL" id="BAAAVM010000108">
    <property type="protein sequence ID" value="GAA2771822.1"/>
    <property type="molecule type" value="Genomic_DNA"/>
</dbReference>
<feature type="region of interest" description="Disordered" evidence="1">
    <location>
        <begin position="1"/>
        <end position="28"/>
    </location>
</feature>
<gene>
    <name evidence="2" type="ORF">GCM10010521_57180</name>
</gene>
<dbReference type="Proteomes" id="UP001500893">
    <property type="component" value="Unassembled WGS sequence"/>
</dbReference>
<feature type="compositionally biased region" description="Basic and acidic residues" evidence="1">
    <location>
        <begin position="215"/>
        <end position="228"/>
    </location>
</feature>
<sequence length="271" mass="27897">MRVPDGADPVRGRHGGGRQHAGEALPGPVRRAVHVLQVDGVQGALDRAQDVPAARGVGGQLGHQLAEHLQVQHQLPHGLVEDGEVHAGECVLRLLSGGVLVAEPGGPEGVVVQDDGVGGGLDVQAHLLTARDGRADPYPLVARVEALHGRAVGPVDQALALEARHVLVEAQVQYGLDGLPGPRRGHGPGHPEPAGAPGSTPPGAHLDRLGLGGEPLRDRHGLAGRVPHRDAERYGLRIHGGADTFVEDAPEAGFHQSAVVMHAGCSLRGSG</sequence>
<proteinExistence type="predicted"/>
<comment type="caution">
    <text evidence="2">The sequence shown here is derived from an EMBL/GenBank/DDBJ whole genome shotgun (WGS) entry which is preliminary data.</text>
</comment>
<evidence type="ECO:0000313" key="2">
    <source>
        <dbReference type="EMBL" id="GAA2771822.1"/>
    </source>
</evidence>
<name>A0ABP6HFL1_9ACTN</name>
<evidence type="ECO:0000256" key="1">
    <source>
        <dbReference type="SAM" id="MobiDB-lite"/>
    </source>
</evidence>
<evidence type="ECO:0000313" key="3">
    <source>
        <dbReference type="Proteomes" id="UP001500893"/>
    </source>
</evidence>
<keyword evidence="3" id="KW-1185">Reference proteome</keyword>
<feature type="compositionally biased region" description="Low complexity" evidence="1">
    <location>
        <begin position="192"/>
        <end position="204"/>
    </location>
</feature>
<reference evidence="3" key="1">
    <citation type="journal article" date="2019" name="Int. J. Syst. Evol. Microbiol.">
        <title>The Global Catalogue of Microorganisms (GCM) 10K type strain sequencing project: providing services to taxonomists for standard genome sequencing and annotation.</title>
        <authorList>
            <consortium name="The Broad Institute Genomics Platform"/>
            <consortium name="The Broad Institute Genome Sequencing Center for Infectious Disease"/>
            <person name="Wu L."/>
            <person name="Ma J."/>
        </authorList>
    </citation>
    <scope>NUCLEOTIDE SEQUENCE [LARGE SCALE GENOMIC DNA]</scope>
    <source>
        <strain evidence="3">JCM 11574</strain>
    </source>
</reference>